<dbReference type="AlphaFoldDB" id="A0A816CGZ6"/>
<name>A0A816CGZ6_9BILA</name>
<accession>A0A816CGZ6</accession>
<evidence type="ECO:0000313" key="3">
    <source>
        <dbReference type="EMBL" id="CAF1622621.1"/>
    </source>
</evidence>
<reference evidence="3" key="1">
    <citation type="submission" date="2021-02" db="EMBL/GenBank/DDBJ databases">
        <authorList>
            <person name="Nowell W R."/>
        </authorList>
    </citation>
    <scope>NUCLEOTIDE SEQUENCE</scope>
</reference>
<proteinExistence type="predicted"/>
<gene>
    <name evidence="3" type="ORF">JXQ802_LOCUS50784</name>
    <name evidence="2" type="ORF">PYM288_LOCUS34601</name>
</gene>
<comment type="caution">
    <text evidence="3">The sequence shown here is derived from an EMBL/GenBank/DDBJ whole genome shotgun (WGS) entry which is preliminary data.</text>
</comment>
<evidence type="ECO:0000313" key="2">
    <source>
        <dbReference type="EMBL" id="CAF1396493.1"/>
    </source>
</evidence>
<dbReference type="EMBL" id="CAJNOH010005368">
    <property type="protein sequence ID" value="CAF1396493.1"/>
    <property type="molecule type" value="Genomic_DNA"/>
</dbReference>
<dbReference type="Proteomes" id="UP000663854">
    <property type="component" value="Unassembled WGS sequence"/>
</dbReference>
<keyword evidence="4" id="KW-1185">Reference proteome</keyword>
<evidence type="ECO:0000256" key="1">
    <source>
        <dbReference type="SAM" id="MobiDB-lite"/>
    </source>
</evidence>
<dbReference type="EMBL" id="CAJNOL010006858">
    <property type="protein sequence ID" value="CAF1622621.1"/>
    <property type="molecule type" value="Genomic_DNA"/>
</dbReference>
<dbReference type="Proteomes" id="UP000663870">
    <property type="component" value="Unassembled WGS sequence"/>
</dbReference>
<organism evidence="3 4">
    <name type="scientific">Rotaria sordida</name>
    <dbReference type="NCBI Taxonomy" id="392033"/>
    <lineage>
        <taxon>Eukaryota</taxon>
        <taxon>Metazoa</taxon>
        <taxon>Spiralia</taxon>
        <taxon>Gnathifera</taxon>
        <taxon>Rotifera</taxon>
        <taxon>Eurotatoria</taxon>
        <taxon>Bdelloidea</taxon>
        <taxon>Philodinida</taxon>
        <taxon>Philodinidae</taxon>
        <taxon>Rotaria</taxon>
    </lineage>
</organism>
<protein>
    <submittedName>
        <fullName evidence="3">Uncharacterized protein</fullName>
    </submittedName>
</protein>
<feature type="compositionally biased region" description="Basic and acidic residues" evidence="1">
    <location>
        <begin position="88"/>
        <end position="97"/>
    </location>
</feature>
<sequence>MTQRSRSPTTPPPGQEITYEKILTETPIETEKLIDQRTGAVIRQTEKRGTPRITRTKITKGVKINIARCEGPSGKPMLHFRLLPNRKSAQEAAREAGRGNPPVHHTAHGPGQRPHFHPADRYGNIIKDGAHYEYPAPKHFLISDKKT</sequence>
<feature type="region of interest" description="Disordered" evidence="1">
    <location>
        <begin position="87"/>
        <end position="122"/>
    </location>
</feature>
<evidence type="ECO:0000313" key="4">
    <source>
        <dbReference type="Proteomes" id="UP000663870"/>
    </source>
</evidence>